<evidence type="ECO:0000313" key="2">
    <source>
        <dbReference type="EMBL" id="MDR6938537.1"/>
    </source>
</evidence>
<feature type="transmembrane region" description="Helical" evidence="1">
    <location>
        <begin position="34"/>
        <end position="52"/>
    </location>
</feature>
<feature type="transmembrane region" description="Helical" evidence="1">
    <location>
        <begin position="82"/>
        <end position="98"/>
    </location>
</feature>
<dbReference type="EMBL" id="JAVDUJ010000001">
    <property type="protein sequence ID" value="MDR6938537.1"/>
    <property type="molecule type" value="Genomic_DNA"/>
</dbReference>
<keyword evidence="3" id="KW-1185">Reference proteome</keyword>
<name>A0ABU1SZH8_9ACTO</name>
<reference evidence="2 3" key="1">
    <citation type="submission" date="2023-07" db="EMBL/GenBank/DDBJ databases">
        <title>Sequencing the genomes of 1000 actinobacteria strains.</title>
        <authorList>
            <person name="Klenk H.-P."/>
        </authorList>
    </citation>
    <scope>NUCLEOTIDE SEQUENCE [LARGE SCALE GENOMIC DNA]</scope>
    <source>
        <strain evidence="2 3">DSM 15539</strain>
    </source>
</reference>
<keyword evidence="1" id="KW-0812">Transmembrane</keyword>
<accession>A0ABU1SZH8</accession>
<keyword evidence="1" id="KW-1133">Transmembrane helix</keyword>
<sequence>MNKTSASAIVPEMLWASSLIFLASDLTTSKWNEFHNLAMIAILTATAVWSIYRRFQESLSEVFWSLLYMASTIGLITIQNSSWTRFTILIIMVAYIYGRNYREKQRGV</sequence>
<feature type="transmembrane region" description="Helical" evidence="1">
    <location>
        <begin position="59"/>
        <end position="76"/>
    </location>
</feature>
<comment type="caution">
    <text evidence="2">The sequence shown here is derived from an EMBL/GenBank/DDBJ whole genome shotgun (WGS) entry which is preliminary data.</text>
</comment>
<proteinExistence type="predicted"/>
<evidence type="ECO:0000313" key="3">
    <source>
        <dbReference type="Proteomes" id="UP001266099"/>
    </source>
</evidence>
<dbReference type="Proteomes" id="UP001266099">
    <property type="component" value="Unassembled WGS sequence"/>
</dbReference>
<organism evidence="2 3">
    <name type="scientific">Arcanobacterium hippocoleae</name>
    <dbReference type="NCBI Taxonomy" id="149017"/>
    <lineage>
        <taxon>Bacteria</taxon>
        <taxon>Bacillati</taxon>
        <taxon>Actinomycetota</taxon>
        <taxon>Actinomycetes</taxon>
        <taxon>Actinomycetales</taxon>
        <taxon>Actinomycetaceae</taxon>
        <taxon>Arcanobacterium</taxon>
    </lineage>
</organism>
<gene>
    <name evidence="2" type="ORF">J2S36_000080</name>
</gene>
<keyword evidence="1" id="KW-0472">Membrane</keyword>
<protein>
    <submittedName>
        <fullName evidence="2">Chromate transport protein ChrA</fullName>
    </submittedName>
</protein>
<evidence type="ECO:0000256" key="1">
    <source>
        <dbReference type="SAM" id="Phobius"/>
    </source>
</evidence>